<reference evidence="1 2" key="1">
    <citation type="submission" date="2021-05" db="EMBL/GenBank/DDBJ databases">
        <title>A Polyphasic approach of four new species of the genus Ohtaekwangia: Ohtaekwangia histidinii sp. nov., Ohtaekwangia cretensis sp. nov., Ohtaekwangia indiensis sp. nov., Ohtaekwangia reichenbachii sp. nov. from diverse environment.</title>
        <authorList>
            <person name="Octaviana S."/>
        </authorList>
    </citation>
    <scope>NUCLEOTIDE SEQUENCE [LARGE SCALE GENOMIC DNA]</scope>
    <source>
        <strain evidence="1 2">PWU20</strain>
    </source>
</reference>
<dbReference type="Gene3D" id="2.60.120.200">
    <property type="match status" value="1"/>
</dbReference>
<accession>A0ABS5W0J0</accession>
<comment type="caution">
    <text evidence="1">The sequence shown here is derived from an EMBL/GenBank/DDBJ whole genome shotgun (WGS) entry which is preliminary data.</text>
</comment>
<dbReference type="EMBL" id="JAHESD010000123">
    <property type="protein sequence ID" value="MBT1706489.1"/>
    <property type="molecule type" value="Genomic_DNA"/>
</dbReference>
<feature type="non-terminal residue" evidence="1">
    <location>
        <position position="1498"/>
    </location>
</feature>
<protein>
    <recommendedName>
        <fullName evidence="3">LamG-like jellyroll fold domain-containing protein</fullName>
    </recommendedName>
</protein>
<dbReference type="SUPFAM" id="SSF49899">
    <property type="entry name" value="Concanavalin A-like lectins/glucanases"/>
    <property type="match status" value="1"/>
</dbReference>
<organism evidence="1 2">
    <name type="scientific">Chryseosolibacter indicus</name>
    <dbReference type="NCBI Taxonomy" id="2782351"/>
    <lineage>
        <taxon>Bacteria</taxon>
        <taxon>Pseudomonadati</taxon>
        <taxon>Bacteroidota</taxon>
        <taxon>Cytophagia</taxon>
        <taxon>Cytophagales</taxon>
        <taxon>Chryseotaleaceae</taxon>
        <taxon>Chryseosolibacter</taxon>
    </lineage>
</organism>
<proteinExistence type="predicted"/>
<dbReference type="InterPro" id="IPR013320">
    <property type="entry name" value="ConA-like_dom_sf"/>
</dbReference>
<keyword evidence="2" id="KW-1185">Reference proteome</keyword>
<dbReference type="RefSeq" id="WP_254157866.1">
    <property type="nucleotide sequence ID" value="NZ_JAHESD010000123.1"/>
</dbReference>
<gene>
    <name evidence="1" type="ORF">KK060_24660</name>
</gene>
<dbReference type="InterPro" id="IPR013783">
    <property type="entry name" value="Ig-like_fold"/>
</dbReference>
<evidence type="ECO:0008006" key="3">
    <source>
        <dbReference type="Google" id="ProtNLM"/>
    </source>
</evidence>
<evidence type="ECO:0000313" key="2">
    <source>
        <dbReference type="Proteomes" id="UP000772618"/>
    </source>
</evidence>
<dbReference type="Pfam" id="PF13385">
    <property type="entry name" value="Laminin_G_3"/>
    <property type="match status" value="1"/>
</dbReference>
<sequence>MSNYQWNVVGGTVTSGGSTSDNSVTVTWGSAGTGSVGVNYTNGGCVSPSPTVKSVTINPVPTPSATGPASVCVNTTGSVYTTQAGMSNYVWSVQGGVITSGGTTTDNSVTVIWTTTGSQRVSVSYANVYGCTASAIQSVEVLTPPLPVEEVLGLKVNFVNEQSHLQVTGAEDATSLIWEYPSGTTGSSTGTGIPGREVVVSHGTAGSKTLKVKASKNGCSGGYSNVVMNILPESAKNQELVMPEPAIKSSSEGFLFMDKHSSNHAGCINEYGPVTFRVRANFGERYNLGELPFNITIHATVTAYYDLPSQLQSWPVSFKLSQNSPEQLFTRMVSASPELIKFIGIKVDSYTTSHAVAGSYVQLSASYEEQDQVQANGAVVTLVTPEIDNTKWEQTFKWHSSCADVPNYEFQLLRIYGGEAIDWSSALKLYTESSTPEMTVTMGEGGDNSTYQWRVRAIGNKSGGLTNPLNLQAAWSGVNTFTYTHPESELNWIYSRTFSEGNKVSEHVTYANGLQQVAQQQTRIQGINQIVASQTLQDYSGRNAVSSLPIPVKDVNRLGYVNGLLSNGTGNYGASDFDVDPINAGTATDKGGYYSGTDNGINAGVAGAEGYPYTRTLYTTDGTGRVKEQSGVGAAHAMKGLDRRTVKTFYTNPTEAELVRVFGREAPLAKSVQKIVTFDANGTGSATYQTKDGKVIATALVVSGSTGGLTALNTRSGGTSTVFEELTTTERQDAYTAVTRKPLLFTTDNTTLTVNYNITPSQLKELCAGGVNSQGLLGYYPFEGNSNDGSGLGNHALVYGGAGLATDAINGQCYNLDGSDDYIELIDNTDLDFGSGDFSVSFWVRKNANTSGWDNSAGVNKWNNTSMAGSNEWQVGLSTAAANNLPMFSIESGTVQYSVYGSTNLNVNTWYHLAAVRRAGQLFLYVNGVQQGTPVNVGNVSVNNVGRPLWIGKTGAGYNTAALYDDVSIYKRGLSVEEVKQLYQRSGPLCKTCDYKIEFFLRRDDDPDYAHPNLPAPQLIRAGECSEQTALRWLPPAFTLTGLSAAVNYTLEKKITINTVNPLTGKTYQEEHETQLRTYYQGQADATLTTINNFIANKDLKGLKAHLDASYQINPETQEYIIPIGTGTGGCREYIFIPVLSVCNEVTGAEMCQTGNVNYEHYFESYMSENHADYVLKNGTSLNYAFFTNYASNSKQYYVQGQLNAMIANMLSENGGASGRLTCQMVWDTFIEETEVFVHRKIDASEASAEDLASIGGGVIATENNLVQNLLNALEGKLKGLMPGTEGVGQDVCDGGSNKPYFIKKTELYGKIGGASVNPVPDVTRAYRLVYFDESKPDQSNALRYYAGINDAAAALTLTTFNSLDDCKKYKLHQQTQFGAQPQAEDEATEANKKITAIRSKCAEGCRGRSEEFRQAIINNIYIQNATAKIQYYAVNKSMLNSRWYGVRDTEVNATTYDYSECEIDNMVDALVQNCIDNYCNTPLTPTLQDQAGSPMKV</sequence>
<dbReference type="Gene3D" id="2.60.40.10">
    <property type="entry name" value="Immunoglobulins"/>
    <property type="match status" value="1"/>
</dbReference>
<dbReference type="Proteomes" id="UP000772618">
    <property type="component" value="Unassembled WGS sequence"/>
</dbReference>
<evidence type="ECO:0000313" key="1">
    <source>
        <dbReference type="EMBL" id="MBT1706489.1"/>
    </source>
</evidence>
<name>A0ABS5W0J0_9BACT</name>